<dbReference type="Pfam" id="PF01266">
    <property type="entry name" value="DAO"/>
    <property type="match status" value="2"/>
</dbReference>
<dbReference type="GO" id="GO:0042147">
    <property type="term" value="P:retrograde transport, endosome to Golgi"/>
    <property type="evidence" value="ECO:0007669"/>
    <property type="project" value="TreeGrafter"/>
</dbReference>
<dbReference type="STRING" id="78410.A0A0P7AV62"/>
<dbReference type="GO" id="GO:0005829">
    <property type="term" value="C:cytosol"/>
    <property type="evidence" value="ECO:0007669"/>
    <property type="project" value="GOC"/>
</dbReference>
<name>A0A0P7AV62_9HYPO</name>
<dbReference type="Proteomes" id="UP000050424">
    <property type="component" value="Unassembled WGS sequence"/>
</dbReference>
<accession>A0A0P7AV62</accession>
<dbReference type="Gene3D" id="3.50.50.60">
    <property type="entry name" value="FAD/NAD(P)-binding domain"/>
    <property type="match status" value="2"/>
</dbReference>
<dbReference type="SUPFAM" id="SSF51905">
    <property type="entry name" value="FAD/NAD(P)-binding domain"/>
    <property type="match status" value="1"/>
</dbReference>
<dbReference type="EMBL" id="LKCW01000058">
    <property type="protein sequence ID" value="KPM41810.1"/>
    <property type="molecule type" value="Genomic_DNA"/>
</dbReference>
<dbReference type="GO" id="GO:0005770">
    <property type="term" value="C:late endosome"/>
    <property type="evidence" value="ECO:0007669"/>
    <property type="project" value="TreeGrafter"/>
</dbReference>
<dbReference type="PANTHER" id="PTHR13847">
    <property type="entry name" value="SARCOSINE DEHYDROGENASE-RELATED"/>
    <property type="match status" value="1"/>
</dbReference>
<reference evidence="2 3" key="1">
    <citation type="submission" date="2015-09" db="EMBL/GenBank/DDBJ databases">
        <title>Draft genome of a European isolate of the apple canker pathogen Neonectria ditissima.</title>
        <authorList>
            <person name="Gomez-Cortecero A."/>
            <person name="Harrison R.J."/>
            <person name="Armitage A.D."/>
        </authorList>
    </citation>
    <scope>NUCLEOTIDE SEQUENCE [LARGE SCALE GENOMIC DNA]</scope>
    <source>
        <strain evidence="2 3">R09/05</strain>
    </source>
</reference>
<proteinExistence type="predicted"/>
<evidence type="ECO:0000313" key="3">
    <source>
        <dbReference type="Proteomes" id="UP000050424"/>
    </source>
</evidence>
<dbReference type="InterPro" id="IPR036188">
    <property type="entry name" value="FAD/NAD-bd_sf"/>
</dbReference>
<evidence type="ECO:0000313" key="2">
    <source>
        <dbReference type="EMBL" id="KPM41810.1"/>
    </source>
</evidence>
<evidence type="ECO:0000259" key="1">
    <source>
        <dbReference type="Pfam" id="PF01266"/>
    </source>
</evidence>
<dbReference type="OrthoDB" id="498204at2759"/>
<gene>
    <name evidence="2" type="ORF">AK830_g4756</name>
</gene>
<feature type="domain" description="FAD dependent oxidoreductase" evidence="1">
    <location>
        <begin position="23"/>
        <end position="101"/>
    </location>
</feature>
<sequence>MTDNGRTHPPRIKTTKLHDDNPIIIVGGGCIGLSTAYNLAQSSSSSPKTRIIVIEAFDKPFAAASSTCTGCFHYSFPEPQSTPLLPLGKFSFDLWAAEAEKPDFRTATGYRAQSSFGIDPGVHTTTVNPLGLGKWLTRRCLKMGVELRTGWKAVGVDLSSGNKVQALTCLKEDQTTTRIKCKQLLLACGPWTPTVYQRLFPSSTIRLQWTTNAGDWIICKNPCPTSQDSVAFVSFAGLIGEKFEFAGRNDGTIWACGRRNLTAVLPSPGHSDTPDQQLINELRGRAREWLNWGCNCAEKHTDDFQILSQGRAFRPATRSGLPVMSEVPPSGLSIDVTEDGRATTSSSVVFVCWGHGSWGLTLGMGSGRLMAQLMRGEKPGIDMFPFSLEQTIST</sequence>
<feature type="domain" description="FAD dependent oxidoreductase" evidence="1">
    <location>
        <begin position="125"/>
        <end position="373"/>
    </location>
</feature>
<protein>
    <recommendedName>
        <fullName evidence="1">FAD dependent oxidoreductase domain-containing protein</fullName>
    </recommendedName>
</protein>
<dbReference type="PANTHER" id="PTHR13847:SF185">
    <property type="entry name" value="FAD DEPENDENT OXIDOREDUCTASE SUPERFAMILY (AFU_ORTHOLOGUE AFUA_3G02360)"/>
    <property type="match status" value="1"/>
</dbReference>
<organism evidence="2 3">
    <name type="scientific">Neonectria ditissima</name>
    <dbReference type="NCBI Taxonomy" id="78410"/>
    <lineage>
        <taxon>Eukaryota</taxon>
        <taxon>Fungi</taxon>
        <taxon>Dikarya</taxon>
        <taxon>Ascomycota</taxon>
        <taxon>Pezizomycotina</taxon>
        <taxon>Sordariomycetes</taxon>
        <taxon>Hypocreomycetidae</taxon>
        <taxon>Hypocreales</taxon>
        <taxon>Nectriaceae</taxon>
        <taxon>Neonectria</taxon>
    </lineage>
</organism>
<dbReference type="InterPro" id="IPR006076">
    <property type="entry name" value="FAD-dep_OxRdtase"/>
</dbReference>
<keyword evidence="3" id="KW-1185">Reference proteome</keyword>
<dbReference type="AlphaFoldDB" id="A0A0P7AV62"/>
<comment type="caution">
    <text evidence="2">The sequence shown here is derived from an EMBL/GenBank/DDBJ whole genome shotgun (WGS) entry which is preliminary data.</text>
</comment>